<dbReference type="EMBL" id="CAHPQX010000013">
    <property type="protein sequence ID" value="CAB5565260.1"/>
    <property type="molecule type" value="Genomic_DNA"/>
</dbReference>
<gene>
    <name evidence="1" type="ORF">GHA_03180</name>
    <name evidence="2" type="ORF">TML_00244</name>
</gene>
<dbReference type="Proteomes" id="UP000834503">
    <property type="component" value="Unassembled WGS sequence"/>
</dbReference>
<comment type="caution">
    <text evidence="1">The sequence shown here is derived from an EMBL/GenBank/DDBJ whole genome shotgun (WGS) entry which is preliminary data.</text>
</comment>
<accession>A0A9N8GV03</accession>
<organism evidence="1 3">
    <name type="scientific">Citrobacter werkmanii</name>
    <dbReference type="NCBI Taxonomy" id="67827"/>
    <lineage>
        <taxon>Bacteria</taxon>
        <taxon>Pseudomonadati</taxon>
        <taxon>Pseudomonadota</taxon>
        <taxon>Gammaproteobacteria</taxon>
        <taxon>Enterobacterales</taxon>
        <taxon>Enterobacteriaceae</taxon>
        <taxon>Citrobacter</taxon>
        <taxon>Citrobacter freundii complex</taxon>
    </lineage>
</organism>
<dbReference type="AlphaFoldDB" id="A0A9N8GV03"/>
<name>A0A9N8GV03_9ENTR</name>
<keyword evidence="4" id="KW-1185">Reference proteome</keyword>
<evidence type="ECO:0000313" key="3">
    <source>
        <dbReference type="Proteomes" id="UP000834503"/>
    </source>
</evidence>
<evidence type="ECO:0000313" key="1">
    <source>
        <dbReference type="EMBL" id="CAB5565260.1"/>
    </source>
</evidence>
<dbReference type="EMBL" id="CAIIUA010000001">
    <property type="protein sequence ID" value="CAC9164027.1"/>
    <property type="molecule type" value="Genomic_DNA"/>
</dbReference>
<reference evidence="1" key="1">
    <citation type="submission" date="2020-05" db="EMBL/GenBank/DDBJ databases">
        <authorList>
            <person name="Delgado-Blas J."/>
        </authorList>
    </citation>
    <scope>NUCLEOTIDE SEQUENCE</scope>
    <source>
        <strain evidence="1">BB1459</strain>
        <strain evidence="2">BB1480</strain>
    </source>
</reference>
<sequence length="38" mass="3967">MAIERAGVKATRAAKEVNDENAVKSGSNVVIISVPGRK</sequence>
<dbReference type="Proteomes" id="UP000837205">
    <property type="component" value="Unassembled WGS sequence"/>
</dbReference>
<proteinExistence type="predicted"/>
<protein>
    <submittedName>
        <fullName evidence="1">Uncharacterized protein</fullName>
    </submittedName>
</protein>
<evidence type="ECO:0000313" key="2">
    <source>
        <dbReference type="EMBL" id="CAC9164027.1"/>
    </source>
</evidence>
<evidence type="ECO:0000313" key="4">
    <source>
        <dbReference type="Proteomes" id="UP000837205"/>
    </source>
</evidence>